<dbReference type="PROSITE" id="PS50097">
    <property type="entry name" value="BTB"/>
    <property type="match status" value="1"/>
</dbReference>
<dbReference type="InterPro" id="IPR000210">
    <property type="entry name" value="BTB/POZ_dom"/>
</dbReference>
<evidence type="ECO:0000259" key="1">
    <source>
        <dbReference type="PROSITE" id="PS50097"/>
    </source>
</evidence>
<keyword evidence="3" id="KW-1185">Reference proteome</keyword>
<organism evidence="2 3">
    <name type="scientific">Heterodera trifolii</name>
    <dbReference type="NCBI Taxonomy" id="157864"/>
    <lineage>
        <taxon>Eukaryota</taxon>
        <taxon>Metazoa</taxon>
        <taxon>Ecdysozoa</taxon>
        <taxon>Nematoda</taxon>
        <taxon>Chromadorea</taxon>
        <taxon>Rhabditida</taxon>
        <taxon>Tylenchina</taxon>
        <taxon>Tylenchomorpha</taxon>
        <taxon>Tylenchoidea</taxon>
        <taxon>Heteroderidae</taxon>
        <taxon>Heteroderinae</taxon>
        <taxon>Heterodera</taxon>
    </lineage>
</organism>
<evidence type="ECO:0000313" key="2">
    <source>
        <dbReference type="EMBL" id="KAL3123361.1"/>
    </source>
</evidence>
<proteinExistence type="predicted"/>
<protein>
    <recommendedName>
        <fullName evidence="1">BTB domain-containing protein</fullName>
    </recommendedName>
</protein>
<dbReference type="InterPro" id="IPR011333">
    <property type="entry name" value="SKP1/BTB/POZ_sf"/>
</dbReference>
<gene>
    <name evidence="2" type="ORF">niasHT_009504</name>
</gene>
<dbReference type="Pfam" id="PF00651">
    <property type="entry name" value="BTB"/>
    <property type="match status" value="1"/>
</dbReference>
<dbReference type="EMBL" id="JBICBT010000103">
    <property type="protein sequence ID" value="KAL3123361.1"/>
    <property type="molecule type" value="Genomic_DNA"/>
</dbReference>
<feature type="domain" description="BTB" evidence="1">
    <location>
        <begin position="16"/>
        <end position="69"/>
    </location>
</feature>
<comment type="caution">
    <text evidence="2">The sequence shown here is derived from an EMBL/GenBank/DDBJ whole genome shotgun (WGS) entry which is preliminary data.</text>
</comment>
<name>A0ABD2M762_9BILA</name>
<dbReference type="SUPFAM" id="SSF54695">
    <property type="entry name" value="POZ domain"/>
    <property type="match status" value="1"/>
</dbReference>
<reference evidence="2 3" key="1">
    <citation type="submission" date="2024-10" db="EMBL/GenBank/DDBJ databases">
        <authorList>
            <person name="Kim D."/>
        </authorList>
    </citation>
    <scope>NUCLEOTIDE SEQUENCE [LARGE SCALE GENOMIC DNA]</scope>
    <source>
        <strain evidence="2">BH-2024</strain>
    </source>
</reference>
<dbReference type="Gene3D" id="3.30.710.10">
    <property type="entry name" value="Potassium Channel Kv1.1, Chain A"/>
    <property type="match status" value="1"/>
</dbReference>
<accession>A0ABD2M762</accession>
<dbReference type="AlphaFoldDB" id="A0ABD2M762"/>
<dbReference type="Proteomes" id="UP001620626">
    <property type="component" value="Unassembled WGS sequence"/>
</dbReference>
<evidence type="ECO:0000313" key="3">
    <source>
        <dbReference type="Proteomes" id="UP001620626"/>
    </source>
</evidence>
<sequence length="114" mass="12846">MPKSVVKHLLSTGEDADVYFLVGDEDAKELLPAHKLILKHASEVFAAMLRFDAIVSQKSDVEDFKIELDETVFNNEAKSWGFDVISFTELMDPSKGLYNKDEDKVTLAIDFTCE</sequence>